<evidence type="ECO:0000313" key="3">
    <source>
        <dbReference type="Proteomes" id="UP000306912"/>
    </source>
</evidence>
<dbReference type="InParanoid" id="A0A5R8QAQ4"/>
<sequence length="273" mass="30405">MDKKTGFLVLSGIICIILVFCSYFINQPNESAIIASRYVDNNIEDSVTPFANILNETEMSFNTELIANDYESIMYYSDNVVVAKVVRVEGVKNTVVSGDETYSAAELKSEFPELTSLIEGKVENPVDTGDKPVNPEGQDNFDVEDYQKNSMANWSTVWVLDILEVISGEGVAVGDQIELTTSGFPNTKIGDAPQYRDGDILVFALDKNPNSDGYWSLPMNQDYLVKTNRLRSGNSLENNRAFNELENLSETPKEELDHVEIFGDLTTPPKEGR</sequence>
<keyword evidence="1" id="KW-0472">Membrane</keyword>
<accession>A0A5R8QAQ4</accession>
<gene>
    <name evidence="2" type="ORF">FEZ08_08535</name>
</gene>
<dbReference type="AlphaFoldDB" id="A0A5R8QAQ4"/>
<keyword evidence="3" id="KW-1185">Reference proteome</keyword>
<feature type="transmembrane region" description="Helical" evidence="1">
    <location>
        <begin position="7"/>
        <end position="25"/>
    </location>
</feature>
<keyword evidence="1" id="KW-1133">Transmembrane helix</keyword>
<dbReference type="RefSeq" id="WP_138191373.1">
    <property type="nucleotide sequence ID" value="NZ_VBWP01000007.1"/>
</dbReference>
<name>A0A5R8QAQ4_9FIRM</name>
<dbReference type="Proteomes" id="UP000306912">
    <property type="component" value="Unassembled WGS sequence"/>
</dbReference>
<keyword evidence="1" id="KW-0812">Transmembrane</keyword>
<comment type="caution">
    <text evidence="2">The sequence shown here is derived from an EMBL/GenBank/DDBJ whole genome shotgun (WGS) entry which is preliminary data.</text>
</comment>
<evidence type="ECO:0000256" key="1">
    <source>
        <dbReference type="SAM" id="Phobius"/>
    </source>
</evidence>
<dbReference type="EMBL" id="VBWP01000007">
    <property type="protein sequence ID" value="TLG72739.1"/>
    <property type="molecule type" value="Genomic_DNA"/>
</dbReference>
<evidence type="ECO:0000313" key="2">
    <source>
        <dbReference type="EMBL" id="TLG72739.1"/>
    </source>
</evidence>
<protein>
    <submittedName>
        <fullName evidence="2">Uncharacterized protein</fullName>
    </submittedName>
</protein>
<reference evidence="2 3" key="1">
    <citation type="submission" date="2019-05" db="EMBL/GenBank/DDBJ databases">
        <title>Culicoidintestinum kansasii gen. nov., sp. nov. from the gastrointestinal tract of the biting midge, Culicoides sonorensis.</title>
        <authorList>
            <person name="Neupane S."/>
            <person name="Ghosh A."/>
            <person name="Gunther S."/>
            <person name="Martin K."/>
            <person name="Zurek L."/>
        </authorList>
    </citation>
    <scope>NUCLEOTIDE SEQUENCE [LARGE SCALE GENOMIC DNA]</scope>
    <source>
        <strain evidence="2 3">CS-1</strain>
    </source>
</reference>
<organism evidence="2 3">
    <name type="scientific">Culicoidibacter larvae</name>
    <dbReference type="NCBI Taxonomy" id="2579976"/>
    <lineage>
        <taxon>Bacteria</taxon>
        <taxon>Bacillati</taxon>
        <taxon>Bacillota</taxon>
        <taxon>Culicoidibacteria</taxon>
        <taxon>Culicoidibacterales</taxon>
        <taxon>Culicoidibacteraceae</taxon>
        <taxon>Culicoidibacter</taxon>
    </lineage>
</organism>
<proteinExistence type="predicted"/>